<accession>A0A1M6CK54</accession>
<evidence type="ECO:0000313" key="1">
    <source>
        <dbReference type="EMBL" id="SHI61405.1"/>
    </source>
</evidence>
<dbReference type="AlphaFoldDB" id="A0A1M6CK54"/>
<proteinExistence type="predicted"/>
<organism evidence="1 2">
    <name type="scientific">Aquimarina spongiae</name>
    <dbReference type="NCBI Taxonomy" id="570521"/>
    <lineage>
        <taxon>Bacteria</taxon>
        <taxon>Pseudomonadati</taxon>
        <taxon>Bacteroidota</taxon>
        <taxon>Flavobacteriia</taxon>
        <taxon>Flavobacteriales</taxon>
        <taxon>Flavobacteriaceae</taxon>
        <taxon>Aquimarina</taxon>
    </lineage>
</organism>
<protein>
    <submittedName>
        <fullName evidence="1">Uncharacterized protein</fullName>
    </submittedName>
</protein>
<gene>
    <name evidence="1" type="ORF">SAMN04488508_102157</name>
</gene>
<reference evidence="2" key="1">
    <citation type="submission" date="2016-11" db="EMBL/GenBank/DDBJ databases">
        <authorList>
            <person name="Varghese N."/>
            <person name="Submissions S."/>
        </authorList>
    </citation>
    <scope>NUCLEOTIDE SEQUENCE [LARGE SCALE GENOMIC DNA]</scope>
    <source>
        <strain evidence="2">DSM 22623</strain>
    </source>
</reference>
<keyword evidence="2" id="KW-1185">Reference proteome</keyword>
<sequence>MNKLEKEIKYLNSIKKTINDVFPHISVFAIEHFLKYSLKYFVFK</sequence>
<evidence type="ECO:0000313" key="2">
    <source>
        <dbReference type="Proteomes" id="UP000184432"/>
    </source>
</evidence>
<dbReference type="Proteomes" id="UP000184432">
    <property type="component" value="Unassembled WGS sequence"/>
</dbReference>
<dbReference type="EMBL" id="FQYP01000002">
    <property type="protein sequence ID" value="SHI61405.1"/>
    <property type="molecule type" value="Genomic_DNA"/>
</dbReference>
<dbReference type="STRING" id="570521.SAMN04488508_102157"/>
<name>A0A1M6CK54_9FLAO</name>